<feature type="non-terminal residue" evidence="2">
    <location>
        <position position="1"/>
    </location>
</feature>
<dbReference type="PANTHER" id="PTHR11365:SF23">
    <property type="entry name" value="HYPOTHETICAL 5-OXOPROLINASE (EUROFUNG)-RELATED"/>
    <property type="match status" value="1"/>
</dbReference>
<organism evidence="2 3">
    <name type="scientific">Candidatus Thermofonsia Clade 3 bacterium</name>
    <dbReference type="NCBI Taxonomy" id="2364212"/>
    <lineage>
        <taxon>Bacteria</taxon>
        <taxon>Bacillati</taxon>
        <taxon>Chloroflexota</taxon>
        <taxon>Candidatus Thermofontia</taxon>
        <taxon>Candidatus Thermofonsia Clade 3</taxon>
    </lineage>
</organism>
<dbReference type="PANTHER" id="PTHR11365">
    <property type="entry name" value="5-OXOPROLINASE RELATED"/>
    <property type="match status" value="1"/>
</dbReference>
<dbReference type="InterPro" id="IPR002821">
    <property type="entry name" value="Hydantoinase_A"/>
</dbReference>
<evidence type="ECO:0000259" key="1">
    <source>
        <dbReference type="Pfam" id="PF01968"/>
    </source>
</evidence>
<dbReference type="AlphaFoldDB" id="A0A2M8Q802"/>
<gene>
    <name evidence="2" type="ORF">CUN48_16380</name>
</gene>
<sequence length="178" mass="18562">GRGTLPTVTDANLLLGRLQADYFLGGHMTLDVERARMAFITLAHDLFGAQSPDDEQRAALGVVRIANALMERAIRAISVERGDDPRDCALVAFGGAGPLHAAHLAAALGIRTVLIPRYPGVLSALGMIAADVTRESSRALLTTLDALDTTTLAVHIAALADEALAALAADGEDLNGCR</sequence>
<dbReference type="InterPro" id="IPR045079">
    <property type="entry name" value="Oxoprolinase-like"/>
</dbReference>
<protein>
    <submittedName>
        <fullName evidence="2">5-oxoprolinase</fullName>
    </submittedName>
</protein>
<dbReference type="Pfam" id="PF01968">
    <property type="entry name" value="Hydantoinase_A"/>
    <property type="match status" value="1"/>
</dbReference>
<reference evidence="2 3" key="1">
    <citation type="submission" date="2017-11" db="EMBL/GenBank/DDBJ databases">
        <title>Evolution of Phototrophy in the Chloroflexi Phylum Driven by Horizontal Gene Transfer.</title>
        <authorList>
            <person name="Ward L.M."/>
            <person name="Hemp J."/>
            <person name="Shih P.M."/>
            <person name="Mcglynn S.E."/>
            <person name="Fischer W."/>
        </authorList>
    </citation>
    <scope>NUCLEOTIDE SEQUENCE [LARGE SCALE GENOMIC DNA]</scope>
    <source>
        <strain evidence="2">JP3_7</strain>
    </source>
</reference>
<dbReference type="GO" id="GO:0006749">
    <property type="term" value="P:glutathione metabolic process"/>
    <property type="evidence" value="ECO:0007669"/>
    <property type="project" value="TreeGrafter"/>
</dbReference>
<evidence type="ECO:0000313" key="3">
    <source>
        <dbReference type="Proteomes" id="UP000230790"/>
    </source>
</evidence>
<comment type="caution">
    <text evidence="2">The sequence shown here is derived from an EMBL/GenBank/DDBJ whole genome shotgun (WGS) entry which is preliminary data.</text>
</comment>
<evidence type="ECO:0000313" key="2">
    <source>
        <dbReference type="EMBL" id="PJF45931.1"/>
    </source>
</evidence>
<name>A0A2M8Q802_9CHLR</name>
<dbReference type="Proteomes" id="UP000230790">
    <property type="component" value="Unassembled WGS sequence"/>
</dbReference>
<dbReference type="GO" id="GO:0017168">
    <property type="term" value="F:5-oxoprolinase (ATP-hydrolyzing) activity"/>
    <property type="evidence" value="ECO:0007669"/>
    <property type="project" value="TreeGrafter"/>
</dbReference>
<dbReference type="GO" id="GO:0005829">
    <property type="term" value="C:cytosol"/>
    <property type="evidence" value="ECO:0007669"/>
    <property type="project" value="TreeGrafter"/>
</dbReference>
<dbReference type="EMBL" id="PGTN01000622">
    <property type="protein sequence ID" value="PJF45931.1"/>
    <property type="molecule type" value="Genomic_DNA"/>
</dbReference>
<accession>A0A2M8Q802</accession>
<feature type="non-terminal residue" evidence="2">
    <location>
        <position position="178"/>
    </location>
</feature>
<proteinExistence type="predicted"/>
<feature type="domain" description="Hydantoinase A/oxoprolinase" evidence="1">
    <location>
        <begin position="3"/>
        <end position="135"/>
    </location>
</feature>